<gene>
    <name evidence="18" type="ORF">EDD61_12822</name>
</gene>
<dbReference type="RefSeq" id="WP_132225701.1">
    <property type="nucleotide sequence ID" value="NZ_JANKBG010000029.1"/>
</dbReference>
<dbReference type="InterPro" id="IPR038726">
    <property type="entry name" value="PDDEXK_AddAB-type"/>
</dbReference>
<feature type="binding site" evidence="14">
    <location>
        <begin position="23"/>
        <end position="30"/>
    </location>
    <ligand>
        <name>ATP</name>
        <dbReference type="ChEBI" id="CHEBI:30616"/>
    </ligand>
</feature>
<sequence length="1081" mass="124857">MPNWNPQQLKAIQTKDKNIMVSASAGSGKTTVLIARLMDLVVKDRVPIDAILAMTFTEAAASEMKKRLAASLQKAYEETKDPEERAYITRQLTSIQTAHISTIHSFCLSILQEYYYMIGLDATRITNIMDNGTMVLYQGEALEEAFQNQYAKQDKVFIDLCAMFSSRSENDEALRKLITSLAVMASSQANSDDWLNALLIPYDNIKHIQDLPIAIQENFFSYLAVECSRYEEGILRIQELYRYRYDSEVKKAALVEQKVQALPSLQETLAKRDYEGFRLAFQSIAHGILPPSPDKEDKEYVHLRKQSQELEDRLLGLLFSEQQFIKDMQALKPYVQKLIEMVKDYRRSYARIKQEQAVIDFDDMEHYALEILQCKDGQVAQRYREQFTEIMVDEFQDSNDVQNTLVQSICRENNVFRVGDIKQSIYGFRHAKPSLMRGIIEQQGIYDEVIYLSNNYRSKKMIVDFNNLLFKQLMNLDGFSCRYADADDVETGVAEQLQDNVPICFHAIFHDEIKKANALILAKNDLKASYIANQILEIREKEQRQWKDFVVLVRGNARKENMKKVFDELHIPYFIDVKSGFYQSSAISLMLSALRAIEDPHNDIALIAILLSPLFPCSAEQIAQSKLAKRQEAQKASQQAAHKVYESSFYAYLKEHPIPGFQAFEELRKECFGCSLTKTLNRLYEQNNYYVLHTSVQEKTNLDLLFEKGATFEQQHAMGIHAFLNQIEQIKDAQTAEAIPIGSEADVVRVMSIHQSKGLQFPVVFLWSNDAMTAIEFKDLCICDSELGIALKRMELPERYVRTTIPRIAMEHKKDKEELEEEMRILYVATTRAQQQMHIVDCVLDLEQYNKPLTTSSIYDRGGYTSWLLQTFLQHPNDLFTIKEVHTLWQSFPLQEPIKPQYHIQPYHQEVETLQFATASAKKATDIAITLQKPKGMQYGTMMHKMIEALGNSTYEDTAIRQCAARLHITLSEQDVKRLHDLYENEVFQRCLKTTCYYELPFMVKDGEEVLHGFMDFVAIQENGITIIDFKTDAIFSADELITRYREQLLLYQKAMNTLYPNSKIACYIYSLHLSEMIQVS</sequence>
<feature type="domain" description="UvrD-like helicase C-terminal" evidence="17">
    <location>
        <begin position="460"/>
        <end position="758"/>
    </location>
</feature>
<dbReference type="GO" id="GO:0005829">
    <property type="term" value="C:cytosol"/>
    <property type="evidence" value="ECO:0007669"/>
    <property type="project" value="TreeGrafter"/>
</dbReference>
<dbReference type="PROSITE" id="PS51198">
    <property type="entry name" value="UVRD_HELICASE_ATP_BIND"/>
    <property type="match status" value="1"/>
</dbReference>
<dbReference type="PANTHER" id="PTHR11070:SF48">
    <property type="entry name" value="ATP-DEPENDENT HELICASE_NUCLEASE SUBUNIT A"/>
    <property type="match status" value="1"/>
</dbReference>
<feature type="coiled-coil region" evidence="15">
    <location>
        <begin position="809"/>
        <end position="836"/>
    </location>
</feature>
<evidence type="ECO:0000256" key="10">
    <source>
        <dbReference type="ARBA" id="ARBA00023235"/>
    </source>
</evidence>
<keyword evidence="5 14" id="KW-0347">Helicase</keyword>
<dbReference type="GO" id="GO:0005524">
    <property type="term" value="F:ATP binding"/>
    <property type="evidence" value="ECO:0007669"/>
    <property type="project" value="UniProtKB-UniRule"/>
</dbReference>
<dbReference type="Gene3D" id="3.90.320.10">
    <property type="match status" value="1"/>
</dbReference>
<evidence type="ECO:0000256" key="8">
    <source>
        <dbReference type="ARBA" id="ARBA00023125"/>
    </source>
</evidence>
<evidence type="ECO:0000259" key="16">
    <source>
        <dbReference type="PROSITE" id="PS51198"/>
    </source>
</evidence>
<dbReference type="PROSITE" id="PS51217">
    <property type="entry name" value="UVRD_HELICASE_CTER"/>
    <property type="match status" value="1"/>
</dbReference>
<dbReference type="EC" id="5.6.2.4" evidence="12"/>
<keyword evidence="15" id="KW-0175">Coiled coil</keyword>
<keyword evidence="9" id="KW-0234">DNA repair</keyword>
<evidence type="ECO:0000256" key="3">
    <source>
        <dbReference type="ARBA" id="ARBA00022763"/>
    </source>
</evidence>
<reference evidence="18 19" key="1">
    <citation type="submission" date="2019-03" db="EMBL/GenBank/DDBJ databases">
        <title>Genomic Encyclopedia of Type Strains, Phase IV (KMG-IV): sequencing the most valuable type-strain genomes for metagenomic binning, comparative biology and taxonomic classification.</title>
        <authorList>
            <person name="Goeker M."/>
        </authorList>
    </citation>
    <scope>NUCLEOTIDE SEQUENCE [LARGE SCALE GENOMIC DNA]</scope>
    <source>
        <strain evidence="18 19">DSM 29481</strain>
    </source>
</reference>
<dbReference type="Pfam" id="PF12705">
    <property type="entry name" value="PDDEXK_1"/>
    <property type="match status" value="1"/>
</dbReference>
<dbReference type="SUPFAM" id="SSF52540">
    <property type="entry name" value="P-loop containing nucleoside triphosphate hydrolases"/>
    <property type="match status" value="1"/>
</dbReference>
<evidence type="ECO:0000313" key="19">
    <source>
        <dbReference type="Proteomes" id="UP000295773"/>
    </source>
</evidence>
<dbReference type="GO" id="GO:0000725">
    <property type="term" value="P:recombinational repair"/>
    <property type="evidence" value="ECO:0007669"/>
    <property type="project" value="TreeGrafter"/>
</dbReference>
<evidence type="ECO:0000256" key="7">
    <source>
        <dbReference type="ARBA" id="ARBA00022840"/>
    </source>
</evidence>
<dbReference type="InterPro" id="IPR011335">
    <property type="entry name" value="Restrct_endonuc-II-like"/>
</dbReference>
<evidence type="ECO:0000256" key="13">
    <source>
        <dbReference type="ARBA" id="ARBA00048988"/>
    </source>
</evidence>
<evidence type="ECO:0000256" key="9">
    <source>
        <dbReference type="ARBA" id="ARBA00023204"/>
    </source>
</evidence>
<dbReference type="GO" id="GO:0016887">
    <property type="term" value="F:ATP hydrolysis activity"/>
    <property type="evidence" value="ECO:0007669"/>
    <property type="project" value="RHEA"/>
</dbReference>
<keyword evidence="1" id="KW-0540">Nuclease</keyword>
<accession>A0A4R3SZM8</accession>
<keyword evidence="19" id="KW-1185">Reference proteome</keyword>
<dbReference type="InterPro" id="IPR011604">
    <property type="entry name" value="PDDEXK-like_dom_sf"/>
</dbReference>
<comment type="caution">
    <text evidence="18">The sequence shown here is derived from an EMBL/GenBank/DDBJ whole genome shotgun (WGS) entry which is preliminary data.</text>
</comment>
<comment type="catalytic activity">
    <reaction evidence="11">
        <text>Couples ATP hydrolysis with the unwinding of duplex DNA by translocating in the 3'-5' direction.</text>
        <dbReference type="EC" id="5.6.2.4"/>
    </reaction>
</comment>
<keyword evidence="3" id="KW-0227">DNA damage</keyword>
<keyword evidence="2 14" id="KW-0547">Nucleotide-binding</keyword>
<dbReference type="Proteomes" id="UP000295773">
    <property type="component" value="Unassembled WGS sequence"/>
</dbReference>
<dbReference type="Pfam" id="PF13361">
    <property type="entry name" value="UvrD_C"/>
    <property type="match status" value="1"/>
</dbReference>
<keyword evidence="6" id="KW-0269">Exonuclease</keyword>
<dbReference type="Pfam" id="PF00580">
    <property type="entry name" value="UvrD-helicase"/>
    <property type="match status" value="1"/>
</dbReference>
<proteinExistence type="predicted"/>
<dbReference type="InterPro" id="IPR014016">
    <property type="entry name" value="UvrD-like_ATP-bd"/>
</dbReference>
<comment type="catalytic activity">
    <reaction evidence="13">
        <text>ATP + H2O = ADP + phosphate + H(+)</text>
        <dbReference type="Rhea" id="RHEA:13065"/>
        <dbReference type="ChEBI" id="CHEBI:15377"/>
        <dbReference type="ChEBI" id="CHEBI:15378"/>
        <dbReference type="ChEBI" id="CHEBI:30616"/>
        <dbReference type="ChEBI" id="CHEBI:43474"/>
        <dbReference type="ChEBI" id="CHEBI:456216"/>
        <dbReference type="EC" id="5.6.2.4"/>
    </reaction>
</comment>
<evidence type="ECO:0000313" key="18">
    <source>
        <dbReference type="EMBL" id="TCU53586.1"/>
    </source>
</evidence>
<dbReference type="GO" id="GO:0043138">
    <property type="term" value="F:3'-5' DNA helicase activity"/>
    <property type="evidence" value="ECO:0007669"/>
    <property type="project" value="UniProtKB-EC"/>
</dbReference>
<keyword evidence="8" id="KW-0238">DNA-binding</keyword>
<dbReference type="PANTHER" id="PTHR11070">
    <property type="entry name" value="UVRD / RECB / PCRA DNA HELICASE FAMILY MEMBER"/>
    <property type="match status" value="1"/>
</dbReference>
<dbReference type="InterPro" id="IPR000212">
    <property type="entry name" value="DNA_helicase_UvrD/REP"/>
</dbReference>
<dbReference type="SUPFAM" id="SSF52980">
    <property type="entry name" value="Restriction endonuclease-like"/>
    <property type="match status" value="1"/>
</dbReference>
<dbReference type="GO" id="GO:0003677">
    <property type="term" value="F:DNA binding"/>
    <property type="evidence" value="ECO:0007669"/>
    <property type="project" value="UniProtKB-KW"/>
</dbReference>
<dbReference type="InterPro" id="IPR014017">
    <property type="entry name" value="DNA_helicase_UvrD-like_C"/>
</dbReference>
<evidence type="ECO:0000256" key="11">
    <source>
        <dbReference type="ARBA" id="ARBA00034617"/>
    </source>
</evidence>
<dbReference type="GO" id="GO:0004527">
    <property type="term" value="F:exonuclease activity"/>
    <property type="evidence" value="ECO:0007669"/>
    <property type="project" value="UniProtKB-KW"/>
</dbReference>
<dbReference type="Gene3D" id="1.10.486.10">
    <property type="entry name" value="PCRA, domain 4"/>
    <property type="match status" value="1"/>
</dbReference>
<dbReference type="InterPro" id="IPR027417">
    <property type="entry name" value="P-loop_NTPase"/>
</dbReference>
<feature type="domain" description="UvrD-like helicase ATP-binding" evidence="16">
    <location>
        <begin position="2"/>
        <end position="459"/>
    </location>
</feature>
<evidence type="ECO:0000256" key="5">
    <source>
        <dbReference type="ARBA" id="ARBA00022806"/>
    </source>
</evidence>
<evidence type="ECO:0000259" key="17">
    <source>
        <dbReference type="PROSITE" id="PS51217"/>
    </source>
</evidence>
<keyword evidence="7 14" id="KW-0067">ATP-binding</keyword>
<name>A0A4R3SZM8_9FIRM</name>
<dbReference type="AlphaFoldDB" id="A0A4R3SZM8"/>
<organism evidence="18 19">
    <name type="scientific">Longicatena caecimuris</name>
    <dbReference type="NCBI Taxonomy" id="1796635"/>
    <lineage>
        <taxon>Bacteria</taxon>
        <taxon>Bacillati</taxon>
        <taxon>Bacillota</taxon>
        <taxon>Erysipelotrichia</taxon>
        <taxon>Erysipelotrichales</taxon>
        <taxon>Erysipelotrichaceae</taxon>
        <taxon>Longicatena</taxon>
    </lineage>
</organism>
<evidence type="ECO:0000256" key="1">
    <source>
        <dbReference type="ARBA" id="ARBA00022722"/>
    </source>
</evidence>
<dbReference type="GO" id="GO:0033202">
    <property type="term" value="C:DNA helicase complex"/>
    <property type="evidence" value="ECO:0007669"/>
    <property type="project" value="TreeGrafter"/>
</dbReference>
<evidence type="ECO:0000256" key="12">
    <source>
        <dbReference type="ARBA" id="ARBA00034808"/>
    </source>
</evidence>
<evidence type="ECO:0000256" key="15">
    <source>
        <dbReference type="SAM" id="Coils"/>
    </source>
</evidence>
<evidence type="ECO:0000256" key="2">
    <source>
        <dbReference type="ARBA" id="ARBA00022741"/>
    </source>
</evidence>
<keyword evidence="10" id="KW-0413">Isomerase</keyword>
<dbReference type="EMBL" id="SMBP01000028">
    <property type="protein sequence ID" value="TCU53586.1"/>
    <property type="molecule type" value="Genomic_DNA"/>
</dbReference>
<protein>
    <recommendedName>
        <fullName evidence="12">DNA 3'-5' helicase</fullName>
        <ecNumber evidence="12">5.6.2.4</ecNumber>
    </recommendedName>
</protein>
<evidence type="ECO:0000256" key="4">
    <source>
        <dbReference type="ARBA" id="ARBA00022801"/>
    </source>
</evidence>
<dbReference type="Gene3D" id="3.40.50.300">
    <property type="entry name" value="P-loop containing nucleotide triphosphate hydrolases"/>
    <property type="match status" value="4"/>
</dbReference>
<evidence type="ECO:0000256" key="6">
    <source>
        <dbReference type="ARBA" id="ARBA00022839"/>
    </source>
</evidence>
<evidence type="ECO:0000256" key="14">
    <source>
        <dbReference type="PROSITE-ProRule" id="PRU00560"/>
    </source>
</evidence>
<keyword evidence="4 14" id="KW-0378">Hydrolase</keyword>